<keyword evidence="6" id="KW-1185">Reference proteome</keyword>
<dbReference type="Pfam" id="PF25053">
    <property type="entry name" value="DUF7791"/>
    <property type="match status" value="1"/>
</dbReference>
<dbReference type="OrthoDB" id="443402at2759"/>
<evidence type="ECO:0000256" key="2">
    <source>
        <dbReference type="SAM" id="MobiDB-lite"/>
    </source>
</evidence>
<dbReference type="PANTHER" id="PTHR10039">
    <property type="entry name" value="AMELOGENIN"/>
    <property type="match status" value="1"/>
</dbReference>
<proteinExistence type="predicted"/>
<dbReference type="SUPFAM" id="SSF48403">
    <property type="entry name" value="Ankyrin repeat"/>
    <property type="match status" value="1"/>
</dbReference>
<dbReference type="SUPFAM" id="SSF52540">
    <property type="entry name" value="P-loop containing nucleoside triphosphate hydrolases"/>
    <property type="match status" value="1"/>
</dbReference>
<reference evidence="5" key="1">
    <citation type="journal article" date="2020" name="Stud. Mycol.">
        <title>101 Dothideomycetes genomes: a test case for predicting lifestyles and emergence of pathogens.</title>
        <authorList>
            <person name="Haridas S."/>
            <person name="Albert R."/>
            <person name="Binder M."/>
            <person name="Bloem J."/>
            <person name="Labutti K."/>
            <person name="Salamov A."/>
            <person name="Andreopoulos B."/>
            <person name="Baker S."/>
            <person name="Barry K."/>
            <person name="Bills G."/>
            <person name="Bluhm B."/>
            <person name="Cannon C."/>
            <person name="Castanera R."/>
            <person name="Culley D."/>
            <person name="Daum C."/>
            <person name="Ezra D."/>
            <person name="Gonzalez J."/>
            <person name="Henrissat B."/>
            <person name="Kuo A."/>
            <person name="Liang C."/>
            <person name="Lipzen A."/>
            <person name="Lutzoni F."/>
            <person name="Magnuson J."/>
            <person name="Mondo S."/>
            <person name="Nolan M."/>
            <person name="Ohm R."/>
            <person name="Pangilinan J."/>
            <person name="Park H.-J."/>
            <person name="Ramirez L."/>
            <person name="Alfaro M."/>
            <person name="Sun H."/>
            <person name="Tritt A."/>
            <person name="Yoshinaga Y."/>
            <person name="Zwiers L.-H."/>
            <person name="Turgeon B."/>
            <person name="Goodwin S."/>
            <person name="Spatafora J."/>
            <person name="Crous P."/>
            <person name="Grigoriev I."/>
        </authorList>
    </citation>
    <scope>NUCLEOTIDE SEQUENCE</scope>
    <source>
        <strain evidence="5">CBS 123094</strain>
    </source>
</reference>
<feature type="domain" description="Nephrocystin 3-like N-terminal" evidence="3">
    <location>
        <begin position="232"/>
        <end position="387"/>
    </location>
</feature>
<gene>
    <name evidence="5" type="ORF">P154DRAFT_559504</name>
</gene>
<dbReference type="PANTHER" id="PTHR10039:SF5">
    <property type="entry name" value="NACHT DOMAIN-CONTAINING PROTEIN"/>
    <property type="match status" value="1"/>
</dbReference>
<dbReference type="InterPro" id="IPR056884">
    <property type="entry name" value="NPHP3-like_N"/>
</dbReference>
<name>A0A6A5WVG1_9PLEO</name>
<dbReference type="Gene3D" id="3.40.50.300">
    <property type="entry name" value="P-loop containing nucleotide triphosphate hydrolases"/>
    <property type="match status" value="1"/>
</dbReference>
<accession>A0A6A5WVG1</accession>
<evidence type="ECO:0000313" key="6">
    <source>
        <dbReference type="Proteomes" id="UP000799779"/>
    </source>
</evidence>
<dbReference type="InterPro" id="IPR056693">
    <property type="entry name" value="DUF7791"/>
</dbReference>
<evidence type="ECO:0000313" key="5">
    <source>
        <dbReference type="EMBL" id="KAF2005793.1"/>
    </source>
</evidence>
<protein>
    <submittedName>
        <fullName evidence="5">Uncharacterized protein</fullName>
    </submittedName>
</protein>
<evidence type="ECO:0000259" key="3">
    <source>
        <dbReference type="Pfam" id="PF24883"/>
    </source>
</evidence>
<organism evidence="5 6">
    <name type="scientific">Amniculicola lignicola CBS 123094</name>
    <dbReference type="NCBI Taxonomy" id="1392246"/>
    <lineage>
        <taxon>Eukaryota</taxon>
        <taxon>Fungi</taxon>
        <taxon>Dikarya</taxon>
        <taxon>Ascomycota</taxon>
        <taxon>Pezizomycotina</taxon>
        <taxon>Dothideomycetes</taxon>
        <taxon>Pleosporomycetidae</taxon>
        <taxon>Pleosporales</taxon>
        <taxon>Amniculicolaceae</taxon>
        <taxon>Amniculicola</taxon>
    </lineage>
</organism>
<feature type="domain" description="DUF7791" evidence="4">
    <location>
        <begin position="497"/>
        <end position="637"/>
    </location>
</feature>
<dbReference type="Gene3D" id="1.25.40.20">
    <property type="entry name" value="Ankyrin repeat-containing domain"/>
    <property type="match status" value="1"/>
</dbReference>
<dbReference type="AlphaFoldDB" id="A0A6A5WVG1"/>
<keyword evidence="1" id="KW-0677">Repeat</keyword>
<dbReference type="Pfam" id="PF24883">
    <property type="entry name" value="NPHP3_N"/>
    <property type="match status" value="1"/>
</dbReference>
<dbReference type="InterPro" id="IPR027417">
    <property type="entry name" value="P-loop_NTPase"/>
</dbReference>
<feature type="region of interest" description="Disordered" evidence="2">
    <location>
        <begin position="923"/>
        <end position="943"/>
    </location>
</feature>
<dbReference type="Proteomes" id="UP000799779">
    <property type="component" value="Unassembled WGS sequence"/>
</dbReference>
<evidence type="ECO:0000259" key="4">
    <source>
        <dbReference type="Pfam" id="PF25053"/>
    </source>
</evidence>
<sequence length="957" mass="107933">MEPLCAFALAAGILQVVDFSSRLLSAGYQLYQDGSTVRNSEFTLVADDLSSLNDKIKAWARPDLSVSGPLAKDNQALENLTVEISKIADELTLILLRVRLKGDATAFKSFRQAVLTMWNKSKIEETVQRLESIRGEVQFRILVSMMEKVNKETVLADPALQSLGDATRVIVESILQNKSDVAAIVAAQTFESIQREDAREAAAIRRHDEVIAKIDHLPCVAGSNISSGYAVGVYWISGKAGSGKSTLMKFIVQDARFMEALSSWAGDVPLIVTSFYFWNPGDAIQKSQEGLLRTIILEALRANPALGSILFPDRYEPGASWIAFPTFHQLRRAFTRLTNQSEIPLKIAFIVDGLDEFEPTDASYTELSDIFLTATRSPNIKAVLSSRPLSAFEASFADTPKLRLHELTKTDIETFVQDKLGCHPRLDELSQDDPVGAKALVSEIVEAASGVFLWVKLVVDSLVEGFQNFDGLEDLSTRLRVIPRDLEDLFQRMLQHIPSEYKAQSSRMFQIIRCHETSQRRRGRQPLTAMGLLFAELCMEKILQAPIAPLTELEERRKHKEIEGRLRSRCAGLFEVRHVVGGQPIKPTVHYLHRSVADWLQKQQVWDKILEGTRDTSFNPFVCCLQSVVMRLKVSQLSLNPDALVLQWGLVEICMTLTKSIEESAGEAQDRILDEMDRIMTVFYEILVNHRVGGNFSPCSNWCESSLEDNRLVHWHDTFLAFTLWHGLFQYVQAKIEDRGGTLPKKRGMPLLGYACLPGGILRGQQDAAHVDMARYLLNHGADPNEQFNGFSPWQNVVLKPIKDHACWISTLELLVQHGADPHAYVEELLNDNRPGVSHVDDTWRVVYHHRRKSVFTILKEYADSREYEDVREELLGLAKTLEEKGAKAEEYWVEPPDAPPVAAPKGKETIFPLGLRTNLIEKILTPTKEQEGSREKKDKPTRRARRYLERFFKPSS</sequence>
<dbReference type="InterPro" id="IPR036770">
    <property type="entry name" value="Ankyrin_rpt-contain_sf"/>
</dbReference>
<evidence type="ECO:0000256" key="1">
    <source>
        <dbReference type="ARBA" id="ARBA00022737"/>
    </source>
</evidence>
<feature type="compositionally biased region" description="Basic and acidic residues" evidence="2">
    <location>
        <begin position="929"/>
        <end position="939"/>
    </location>
</feature>
<dbReference type="EMBL" id="ML977561">
    <property type="protein sequence ID" value="KAF2005793.1"/>
    <property type="molecule type" value="Genomic_DNA"/>
</dbReference>